<evidence type="ECO:0000313" key="4">
    <source>
        <dbReference type="Proteomes" id="UP000694941"/>
    </source>
</evidence>
<gene>
    <name evidence="5" type="primary">LOC111084666</name>
</gene>
<dbReference type="Proteomes" id="UP000694941">
    <property type="component" value="Unplaced"/>
</dbReference>
<proteinExistence type="predicted"/>
<dbReference type="Gene3D" id="2.20.100.10">
    <property type="entry name" value="Thrombospondin type-1 (TSP1) repeat"/>
    <property type="match status" value="1"/>
</dbReference>
<sequence length="209" mass="23682">TCLNNPCGYQSRQVFCSLPNGGCDPSEKPLSRRKCSNKTCGVWITGKWSQCSVTCGEGIQFRKVKCRGGVCSQSVKPPSSKKCFWYACNLWAVNKVDTSTDHPDNDQSYTEPNSILEDNKIHKHRHHHGNNVFKKSRRLKNNFGRMNEGDWVTSSSLQRVVKDSNKFEYPEPGTSAEPSPNHVVFQTETPPDMTPESKTDHWRTGDWSQ</sequence>
<dbReference type="InterPro" id="IPR000884">
    <property type="entry name" value="TSP1_rpt"/>
</dbReference>
<accession>A0ABM1S051</accession>
<dbReference type="RefSeq" id="XP_022237006.1">
    <property type="nucleotide sequence ID" value="XM_022381298.1"/>
</dbReference>
<comment type="subcellular location">
    <subcellularLocation>
        <location evidence="1">Secreted</location>
    </subcellularLocation>
</comment>
<keyword evidence="4" id="KW-1185">Reference proteome</keyword>
<feature type="compositionally biased region" description="Basic and acidic residues" evidence="3">
    <location>
        <begin position="195"/>
        <end position="209"/>
    </location>
</feature>
<dbReference type="PANTHER" id="PTHR13723:SF200">
    <property type="entry name" value="ADAM METALLOPEPTIDASE WITH THROMBOSPONDIN TYPE 1 MOTIF B, ISOFORM B"/>
    <property type="match status" value="1"/>
</dbReference>
<dbReference type="PANTHER" id="PTHR13723">
    <property type="entry name" value="ADAMTS A DISINTEGRIN AND METALLOPROTEASE WITH THROMBOSPONDIN MOTIFS PROTEASE"/>
    <property type="match status" value="1"/>
</dbReference>
<evidence type="ECO:0000256" key="3">
    <source>
        <dbReference type="SAM" id="MobiDB-lite"/>
    </source>
</evidence>
<dbReference type="SMART" id="SM00209">
    <property type="entry name" value="TSP1"/>
    <property type="match status" value="1"/>
</dbReference>
<dbReference type="SUPFAM" id="SSF82895">
    <property type="entry name" value="TSP-1 type 1 repeat"/>
    <property type="match status" value="1"/>
</dbReference>
<evidence type="ECO:0000256" key="2">
    <source>
        <dbReference type="ARBA" id="ARBA00022525"/>
    </source>
</evidence>
<dbReference type="Pfam" id="PF19030">
    <property type="entry name" value="TSP1_ADAMTS"/>
    <property type="match status" value="1"/>
</dbReference>
<dbReference type="GeneID" id="111084666"/>
<feature type="non-terminal residue" evidence="5">
    <location>
        <position position="1"/>
    </location>
</feature>
<organism evidence="4 5">
    <name type="scientific">Limulus polyphemus</name>
    <name type="common">Atlantic horseshoe crab</name>
    <dbReference type="NCBI Taxonomy" id="6850"/>
    <lineage>
        <taxon>Eukaryota</taxon>
        <taxon>Metazoa</taxon>
        <taxon>Ecdysozoa</taxon>
        <taxon>Arthropoda</taxon>
        <taxon>Chelicerata</taxon>
        <taxon>Merostomata</taxon>
        <taxon>Xiphosura</taxon>
        <taxon>Limulidae</taxon>
        <taxon>Limulus</taxon>
    </lineage>
</organism>
<evidence type="ECO:0000313" key="5">
    <source>
        <dbReference type="RefSeq" id="XP_022237006.1"/>
    </source>
</evidence>
<name>A0ABM1S051_LIMPO</name>
<dbReference type="InterPro" id="IPR036383">
    <property type="entry name" value="TSP1_rpt_sf"/>
</dbReference>
<feature type="region of interest" description="Disordered" evidence="3">
    <location>
        <begin position="165"/>
        <end position="209"/>
    </location>
</feature>
<dbReference type="PROSITE" id="PS50092">
    <property type="entry name" value="TSP1"/>
    <property type="match status" value="1"/>
</dbReference>
<dbReference type="InterPro" id="IPR050439">
    <property type="entry name" value="ADAMTS_ADAMTS-like"/>
</dbReference>
<keyword evidence="2" id="KW-0964">Secreted</keyword>
<protein>
    <submittedName>
        <fullName evidence="5">A disintegrin and metalloproteinase with thrombospondin motifs 9-like</fullName>
    </submittedName>
</protein>
<reference evidence="5" key="1">
    <citation type="submission" date="2025-08" db="UniProtKB">
        <authorList>
            <consortium name="RefSeq"/>
        </authorList>
    </citation>
    <scope>IDENTIFICATION</scope>
    <source>
        <tissue evidence="5">Muscle</tissue>
    </source>
</reference>
<feature type="non-terminal residue" evidence="5">
    <location>
        <position position="209"/>
    </location>
</feature>
<evidence type="ECO:0000256" key="1">
    <source>
        <dbReference type="ARBA" id="ARBA00004613"/>
    </source>
</evidence>